<dbReference type="EMBL" id="OA564295">
    <property type="protein sequence ID" value="CAD7193708.1"/>
    <property type="molecule type" value="Genomic_DNA"/>
</dbReference>
<accession>A0A7R8VAI9</accession>
<proteinExistence type="predicted"/>
<protein>
    <submittedName>
        <fullName evidence="2">Uncharacterized protein</fullName>
    </submittedName>
</protein>
<feature type="region of interest" description="Disordered" evidence="1">
    <location>
        <begin position="41"/>
        <end position="64"/>
    </location>
</feature>
<gene>
    <name evidence="2" type="ORF">TDIB3V08_LOCUS150</name>
</gene>
<evidence type="ECO:0000313" key="2">
    <source>
        <dbReference type="EMBL" id="CAD7193708.1"/>
    </source>
</evidence>
<organism evidence="2">
    <name type="scientific">Timema douglasi</name>
    <name type="common">Walking stick</name>
    <dbReference type="NCBI Taxonomy" id="61478"/>
    <lineage>
        <taxon>Eukaryota</taxon>
        <taxon>Metazoa</taxon>
        <taxon>Ecdysozoa</taxon>
        <taxon>Arthropoda</taxon>
        <taxon>Hexapoda</taxon>
        <taxon>Insecta</taxon>
        <taxon>Pterygota</taxon>
        <taxon>Neoptera</taxon>
        <taxon>Polyneoptera</taxon>
        <taxon>Phasmatodea</taxon>
        <taxon>Timematodea</taxon>
        <taxon>Timematoidea</taxon>
        <taxon>Timematidae</taxon>
        <taxon>Timema</taxon>
    </lineage>
</organism>
<dbReference type="AlphaFoldDB" id="A0A7R8VAI9"/>
<reference evidence="2" key="1">
    <citation type="submission" date="2020-11" db="EMBL/GenBank/DDBJ databases">
        <authorList>
            <person name="Tran Van P."/>
        </authorList>
    </citation>
    <scope>NUCLEOTIDE SEQUENCE</scope>
</reference>
<evidence type="ECO:0000256" key="1">
    <source>
        <dbReference type="SAM" id="MobiDB-lite"/>
    </source>
</evidence>
<sequence length="64" mass="7339">MQSKLIKYSLDRERTSSVVLLIIQGVKAYSHFFGARESTKPLEENPHYYSPPPFDSVPEKPDTI</sequence>
<name>A0A7R8VAI9_TIMDO</name>